<feature type="region of interest" description="Disordered" evidence="2">
    <location>
        <begin position="202"/>
        <end position="221"/>
    </location>
</feature>
<evidence type="ECO:0000259" key="3">
    <source>
        <dbReference type="PROSITE" id="PS51366"/>
    </source>
</evidence>
<dbReference type="SUPFAM" id="SSF48371">
    <property type="entry name" value="ARM repeat"/>
    <property type="match status" value="1"/>
</dbReference>
<feature type="region of interest" description="Disordered" evidence="2">
    <location>
        <begin position="489"/>
        <end position="509"/>
    </location>
</feature>
<accession>A0A4P9WH52</accession>
<dbReference type="AlphaFoldDB" id="A0A4P9WH52"/>
<feature type="compositionally biased region" description="Basic and acidic residues" evidence="2">
    <location>
        <begin position="844"/>
        <end position="853"/>
    </location>
</feature>
<feature type="region of interest" description="Disordered" evidence="2">
    <location>
        <begin position="844"/>
        <end position="872"/>
    </location>
</feature>
<keyword evidence="1" id="KW-0175">Coiled coil</keyword>
<feature type="coiled-coil region" evidence="1">
    <location>
        <begin position="360"/>
        <end position="387"/>
    </location>
</feature>
<feature type="compositionally biased region" description="Acidic residues" evidence="2">
    <location>
        <begin position="205"/>
        <end position="214"/>
    </location>
</feature>
<dbReference type="InterPro" id="IPR016024">
    <property type="entry name" value="ARM-type_fold"/>
</dbReference>
<dbReference type="Proteomes" id="UP000269721">
    <property type="component" value="Unassembled WGS sequence"/>
</dbReference>
<protein>
    <recommendedName>
        <fullName evidence="3">MI domain-containing protein</fullName>
    </recommendedName>
</protein>
<sequence length="1268" mass="138670">MPYRPPADSFDPFDDDGDYELLSPAERILLAIVLCAKFALLCLPFYLAYKLTYKLVYATWRWLRGGREVVPVKESPAVEFIEKAQDESLPGPVASEVLTLLKDISTKTDLNRDLTRTNHVLAVELENARVTHDDLVTLHAQKIDDLIAGSDLDTVSGQLTAAHARFEGIARDHDRVGVEMEEMEMLMGSVVAAREEREELRWREEEEGEVPEWEELARSAEAATEDELVVEIVTKGGKANTKRLNESSTEPSKLSPTPISSTRQNVLLPPDFIARQNGNDTTPSFAAPAAEPTSNPSAETAHLVSCITGLVEELRAARQQQKRDDVKPDLASATVASLVDDLRIVREQRDSLQSDATMQLAALVEELRVVREQRDDLQAESSRTQDAARVEELRVVREQLDKLRDYVRLQVAAIVEELRVFRGQLDEIRDSGRIQAADVDEKLRVFCGQLDDLQADSDRIHLSSNKYPGVELEEHAEEPEAICAEHQSPAASAGLSTLSNTEPGVDHTEPAKEPVEAITPEHQNLAASAGLSTLSVERKEPAQLPLKAITTEPQQPAASAGLSRMSNLEPAVERRACEEVELEAITPEPKRPTMPVGPPTLSNIEPVVERTVEELAKEIIPEPAAPCGVLKLSDIYPAVERKERVDEPLRAIAPEPQEPAASAVPSKPSNTEPAVECGKPSEEPLKATVPESQTPAASTQLSSIEPAEEHEEPVTAITPEPQQLAAKLSNIEPTVEFREPADEPMKAIAPEPQNPAASAGLPKPSIIEPAVKGKEPAAEPVEAMTPEPQAPAGSAWTSQLSNIEPADEHKQPVEEPAMAITPEVQEPAANTRLSNFCKIESTVERKEPEEHLMKVSTPDPQEPVTPVRLSKQQTKAKIDRMYQEWFDLFDVKQFESTLTELGSSAHHAEIIDSLINISFDRSSYVVERTAHLASHLARNSLVSTADFAKALSPHIESVEDTAIEDPAVYSYLALYISQLVASGAFSLAKFHSLCTPLFASTSLPAVKLLGEVYAATQDLEGAEALARIHSKQGEAVWRSFWPAGKASDDVCADWIEQYGINSISPGLVFLKELRWKLANKSVEVVEAWVEAVFSNSPKSSPLHPTRQRETDPNSRASPLFTRIIAASVFRTVAINTVFANGLDHPVASSPDLIDRQRDRLARLKPFLFRYAAAGTQVQILLAAQSYAAEVGSRAGVGVCLALTGGAQLWQGGNGVNGHYLLLNLFVLCHELAIVETAAYSTWMASTEEAATKAAALAEVEFWLKEIKA</sequence>
<feature type="compositionally biased region" description="Polar residues" evidence="2">
    <location>
        <begin position="246"/>
        <end position="265"/>
    </location>
</feature>
<dbReference type="Pfam" id="PF02847">
    <property type="entry name" value="MA3"/>
    <property type="match status" value="1"/>
</dbReference>
<dbReference type="PROSITE" id="PS51366">
    <property type="entry name" value="MI"/>
    <property type="match status" value="1"/>
</dbReference>
<dbReference type="OrthoDB" id="10686267at2759"/>
<evidence type="ECO:0000256" key="1">
    <source>
        <dbReference type="SAM" id="Coils"/>
    </source>
</evidence>
<dbReference type="InterPro" id="IPR003891">
    <property type="entry name" value="Initiation_fac_eIF4g_MI"/>
</dbReference>
<evidence type="ECO:0000313" key="5">
    <source>
        <dbReference type="Proteomes" id="UP000269721"/>
    </source>
</evidence>
<feature type="region of interest" description="Disordered" evidence="2">
    <location>
        <begin position="240"/>
        <end position="300"/>
    </location>
</feature>
<feature type="domain" description="MI" evidence="3">
    <location>
        <begin position="873"/>
        <end position="995"/>
    </location>
</feature>
<keyword evidence="5" id="KW-1185">Reference proteome</keyword>
<feature type="region of interest" description="Disordered" evidence="2">
    <location>
        <begin position="774"/>
        <end position="795"/>
    </location>
</feature>
<name>A0A4P9WH52_9FUNG</name>
<dbReference type="PANTHER" id="PTHR23253:SF80">
    <property type="entry name" value="MIF4G DOMAIN-CONTAINING PROTEIN"/>
    <property type="match status" value="1"/>
</dbReference>
<reference evidence="5" key="1">
    <citation type="journal article" date="2018" name="Nat. Microbiol.">
        <title>Leveraging single-cell genomics to expand the fungal tree of life.</title>
        <authorList>
            <person name="Ahrendt S.R."/>
            <person name="Quandt C.A."/>
            <person name="Ciobanu D."/>
            <person name="Clum A."/>
            <person name="Salamov A."/>
            <person name="Andreopoulos B."/>
            <person name="Cheng J.F."/>
            <person name="Woyke T."/>
            <person name="Pelin A."/>
            <person name="Henrissat B."/>
            <person name="Reynolds N.K."/>
            <person name="Benny G.L."/>
            <person name="Smith M.E."/>
            <person name="James T.Y."/>
            <person name="Grigoriev I.V."/>
        </authorList>
    </citation>
    <scope>NUCLEOTIDE SEQUENCE [LARGE SCALE GENOMIC DNA]</scope>
</reference>
<dbReference type="PANTHER" id="PTHR23253">
    <property type="entry name" value="EUKARYOTIC TRANSLATION INITIATION FACTOR 4 GAMMA"/>
    <property type="match status" value="1"/>
</dbReference>
<gene>
    <name evidence="4" type="ORF">BDK51DRAFT_43517</name>
</gene>
<evidence type="ECO:0000313" key="4">
    <source>
        <dbReference type="EMBL" id="RKO92054.1"/>
    </source>
</evidence>
<organism evidence="4 5">
    <name type="scientific">Blyttiomyces helicus</name>
    <dbReference type="NCBI Taxonomy" id="388810"/>
    <lineage>
        <taxon>Eukaryota</taxon>
        <taxon>Fungi</taxon>
        <taxon>Fungi incertae sedis</taxon>
        <taxon>Chytridiomycota</taxon>
        <taxon>Chytridiomycota incertae sedis</taxon>
        <taxon>Chytridiomycetes</taxon>
        <taxon>Chytridiomycetes incertae sedis</taxon>
        <taxon>Blyttiomyces</taxon>
    </lineage>
</organism>
<proteinExistence type="predicted"/>
<dbReference type="SMART" id="SM00544">
    <property type="entry name" value="MA3"/>
    <property type="match status" value="1"/>
</dbReference>
<feature type="region of interest" description="Disordered" evidence="2">
    <location>
        <begin position="647"/>
        <end position="726"/>
    </location>
</feature>
<evidence type="ECO:0000256" key="2">
    <source>
        <dbReference type="SAM" id="MobiDB-lite"/>
    </source>
</evidence>
<dbReference type="EMBL" id="KZ994795">
    <property type="protein sequence ID" value="RKO92054.1"/>
    <property type="molecule type" value="Genomic_DNA"/>
</dbReference>
<dbReference type="Gene3D" id="1.25.40.180">
    <property type="match status" value="2"/>
</dbReference>
<feature type="compositionally biased region" description="Polar residues" evidence="2">
    <location>
        <begin position="690"/>
        <end position="703"/>
    </location>
</feature>